<evidence type="ECO:0000259" key="6">
    <source>
        <dbReference type="Pfam" id="PF00884"/>
    </source>
</evidence>
<evidence type="ECO:0000313" key="8">
    <source>
        <dbReference type="Proteomes" id="UP000316304"/>
    </source>
</evidence>
<protein>
    <submittedName>
        <fullName evidence="7">Arylsulfatase</fullName>
        <ecNumber evidence="7">3.1.6.1</ecNumber>
    </submittedName>
</protein>
<keyword evidence="2" id="KW-0732">Signal</keyword>
<evidence type="ECO:0000256" key="5">
    <source>
        <dbReference type="SAM" id="MobiDB-lite"/>
    </source>
</evidence>
<dbReference type="GO" id="GO:0004065">
    <property type="term" value="F:arylsulfatase activity"/>
    <property type="evidence" value="ECO:0007669"/>
    <property type="project" value="UniProtKB-EC"/>
</dbReference>
<dbReference type="Proteomes" id="UP000316304">
    <property type="component" value="Unassembled WGS sequence"/>
</dbReference>
<dbReference type="PROSITE" id="PS00149">
    <property type="entry name" value="SULFATASE_2"/>
    <property type="match status" value="1"/>
</dbReference>
<dbReference type="CDD" id="cd16031">
    <property type="entry name" value="G6S_like"/>
    <property type="match status" value="1"/>
</dbReference>
<evidence type="ECO:0000256" key="1">
    <source>
        <dbReference type="ARBA" id="ARBA00008779"/>
    </source>
</evidence>
<dbReference type="OrthoDB" id="237120at2"/>
<comment type="similarity">
    <text evidence="1">Belongs to the sulfatase family.</text>
</comment>
<dbReference type="PANTHER" id="PTHR43108:SF8">
    <property type="entry name" value="SD21168P"/>
    <property type="match status" value="1"/>
</dbReference>
<keyword evidence="4" id="KW-0325">Glycoprotein</keyword>
<gene>
    <name evidence="7" type="ORF">Pla52o_13330</name>
</gene>
<evidence type="ECO:0000256" key="3">
    <source>
        <dbReference type="ARBA" id="ARBA00022801"/>
    </source>
</evidence>
<evidence type="ECO:0000256" key="4">
    <source>
        <dbReference type="ARBA" id="ARBA00023180"/>
    </source>
</evidence>
<dbReference type="InterPro" id="IPR000917">
    <property type="entry name" value="Sulfatase_N"/>
</dbReference>
<proteinExistence type="inferred from homology"/>
<dbReference type="EC" id="3.1.6.1" evidence="7"/>
<comment type="caution">
    <text evidence="7">The sequence shown here is derived from an EMBL/GenBank/DDBJ whole genome shotgun (WGS) entry which is preliminary data.</text>
</comment>
<feature type="region of interest" description="Disordered" evidence="5">
    <location>
        <begin position="481"/>
        <end position="522"/>
    </location>
</feature>
<dbReference type="RefSeq" id="WP_146593743.1">
    <property type="nucleotide sequence ID" value="NZ_SJPT01000002.1"/>
</dbReference>
<keyword evidence="8" id="KW-1185">Reference proteome</keyword>
<dbReference type="SUPFAM" id="SSF53649">
    <property type="entry name" value="Alkaline phosphatase-like"/>
    <property type="match status" value="1"/>
</dbReference>
<sequence length="522" mass="58884">MNWRLMVGMLLMNLVAGWAVAGWAVAETSGERVEAAKIPGVKPRNVVFILTDDHRYDAMGFMGHPFLETPHLDSLASNGVHLKNAFVTTSLCSPSRASILTGLYTHKHRVIDNNRPVPEGTTFFPQYLQQAGYRTGFIGKWHMGGGDDAPRPGFDHWISFRGQGNYLPPGPKYTLNVNGKRVKQKGYITDELTDYAVAWLETQKQAEKPFCLYLSHKAVHANFTPAERHAGRYASADLSFLPRGKEISDSNNAPRWVRDQRNSWHGIDFSYHSDKGLDHLYRRYCESVLAVDDSVGRVLAQLEKMGVLDSTLVIYMGDNGFMWGEHGLIDKRVSYEASIRVPMLMQCPELYRGGTVVDAVIGNIDIGPTILNAAGLQTPDDMDGASFLDLPNKPEMKWRDYFLYVYYWEKNFPQTPTQFALRGDRFKYITYYGLWDVDELYDLSNDPDETNNLIANPQFRSVAKAMENRLYEMLGEEGGMDIPMNQPKGGSQNKRWKQRGGAEAADFPAALVVDEPLNKEAQ</sequence>
<feature type="domain" description="Sulfatase N-terminal" evidence="6">
    <location>
        <begin position="44"/>
        <end position="375"/>
    </location>
</feature>
<reference evidence="7 8" key="1">
    <citation type="submission" date="2019-02" db="EMBL/GenBank/DDBJ databases">
        <title>Deep-cultivation of Planctomycetes and their phenomic and genomic characterization uncovers novel biology.</title>
        <authorList>
            <person name="Wiegand S."/>
            <person name="Jogler M."/>
            <person name="Boedeker C."/>
            <person name="Pinto D."/>
            <person name="Vollmers J."/>
            <person name="Rivas-Marin E."/>
            <person name="Kohn T."/>
            <person name="Peeters S.H."/>
            <person name="Heuer A."/>
            <person name="Rast P."/>
            <person name="Oberbeckmann S."/>
            <person name="Bunk B."/>
            <person name="Jeske O."/>
            <person name="Meyerdierks A."/>
            <person name="Storesund J.E."/>
            <person name="Kallscheuer N."/>
            <person name="Luecker S."/>
            <person name="Lage O.M."/>
            <person name="Pohl T."/>
            <person name="Merkel B.J."/>
            <person name="Hornburger P."/>
            <person name="Mueller R.-W."/>
            <person name="Bruemmer F."/>
            <person name="Labrenz M."/>
            <person name="Spormann A.M."/>
            <person name="Op Den Camp H."/>
            <person name="Overmann J."/>
            <person name="Amann R."/>
            <person name="Jetten M.S.M."/>
            <person name="Mascher T."/>
            <person name="Medema M.H."/>
            <person name="Devos D.P."/>
            <person name="Kaster A.-K."/>
            <person name="Ovreas L."/>
            <person name="Rohde M."/>
            <person name="Galperin M.Y."/>
            <person name="Jogler C."/>
        </authorList>
    </citation>
    <scope>NUCLEOTIDE SEQUENCE [LARGE SCALE GENOMIC DNA]</scope>
    <source>
        <strain evidence="7 8">Pla52o</strain>
    </source>
</reference>
<dbReference type="PROSITE" id="PS00523">
    <property type="entry name" value="SULFATASE_1"/>
    <property type="match status" value="1"/>
</dbReference>
<name>A0A5C6CPQ4_9BACT</name>
<keyword evidence="3 7" id="KW-0378">Hydrolase</keyword>
<dbReference type="InterPro" id="IPR024607">
    <property type="entry name" value="Sulfatase_CS"/>
</dbReference>
<dbReference type="AlphaFoldDB" id="A0A5C6CPQ4"/>
<organism evidence="7 8">
    <name type="scientific">Novipirellula galeiformis</name>
    <dbReference type="NCBI Taxonomy" id="2528004"/>
    <lineage>
        <taxon>Bacteria</taxon>
        <taxon>Pseudomonadati</taxon>
        <taxon>Planctomycetota</taxon>
        <taxon>Planctomycetia</taxon>
        <taxon>Pirellulales</taxon>
        <taxon>Pirellulaceae</taxon>
        <taxon>Novipirellula</taxon>
    </lineage>
</organism>
<accession>A0A5C6CPQ4</accession>
<evidence type="ECO:0000313" key="7">
    <source>
        <dbReference type="EMBL" id="TWU25036.1"/>
    </source>
</evidence>
<dbReference type="EMBL" id="SJPT01000002">
    <property type="protein sequence ID" value="TWU25036.1"/>
    <property type="molecule type" value="Genomic_DNA"/>
</dbReference>
<dbReference type="InterPro" id="IPR017850">
    <property type="entry name" value="Alkaline_phosphatase_core_sf"/>
</dbReference>
<evidence type="ECO:0000256" key="2">
    <source>
        <dbReference type="ARBA" id="ARBA00022729"/>
    </source>
</evidence>
<dbReference type="Pfam" id="PF00884">
    <property type="entry name" value="Sulfatase"/>
    <property type="match status" value="1"/>
</dbReference>
<dbReference type="Gene3D" id="3.40.720.10">
    <property type="entry name" value="Alkaline Phosphatase, subunit A"/>
    <property type="match status" value="1"/>
</dbReference>
<dbReference type="PANTHER" id="PTHR43108">
    <property type="entry name" value="N-ACETYLGLUCOSAMINE-6-SULFATASE FAMILY MEMBER"/>
    <property type="match status" value="1"/>
</dbReference>